<proteinExistence type="predicted"/>
<dbReference type="CDD" id="cd00586">
    <property type="entry name" value="4HBT"/>
    <property type="match status" value="1"/>
</dbReference>
<dbReference type="PANTHER" id="PTHR31793:SF24">
    <property type="entry name" value="LONG-CHAIN ACYL-COA THIOESTERASE FADM"/>
    <property type="match status" value="1"/>
</dbReference>
<dbReference type="InterPro" id="IPR029069">
    <property type="entry name" value="HotDog_dom_sf"/>
</dbReference>
<name>H1SFT9_9BURK</name>
<dbReference type="GO" id="GO:0047617">
    <property type="term" value="F:fatty acyl-CoA hydrolase activity"/>
    <property type="evidence" value="ECO:0007669"/>
    <property type="project" value="TreeGrafter"/>
</dbReference>
<dbReference type="PATRIC" id="fig|1127483.3.peg.7213"/>
<dbReference type="SUPFAM" id="SSF54637">
    <property type="entry name" value="Thioesterase/thiol ester dehydrase-isomerase"/>
    <property type="match status" value="1"/>
</dbReference>
<accession>H1SFT9</accession>
<evidence type="ECO:0000313" key="1">
    <source>
        <dbReference type="EMBL" id="EHP38661.1"/>
    </source>
</evidence>
<dbReference type="InterPro" id="IPR050563">
    <property type="entry name" value="4-hydroxybenzoyl-CoA_TE"/>
</dbReference>
<comment type="caution">
    <text evidence="1">The sequence shown here is derived from an EMBL/GenBank/DDBJ whole genome shotgun (WGS) entry which is preliminary data.</text>
</comment>
<dbReference type="AlphaFoldDB" id="H1SFT9"/>
<gene>
    <name evidence="1" type="ORF">OR16_36117</name>
</gene>
<dbReference type="Pfam" id="PF13279">
    <property type="entry name" value="4HBT_2"/>
    <property type="match status" value="1"/>
</dbReference>
<dbReference type="EMBL" id="AHJE01000114">
    <property type="protein sequence ID" value="EHP38661.1"/>
    <property type="molecule type" value="Genomic_DNA"/>
</dbReference>
<keyword evidence="1" id="KW-0413">Isomerase</keyword>
<dbReference type="Gene3D" id="3.10.129.10">
    <property type="entry name" value="Hotdog Thioesterase"/>
    <property type="match status" value="1"/>
</dbReference>
<dbReference type="PANTHER" id="PTHR31793">
    <property type="entry name" value="4-HYDROXYBENZOYL-COA THIOESTERASE FAMILY MEMBER"/>
    <property type="match status" value="1"/>
</dbReference>
<dbReference type="Proteomes" id="UP000005808">
    <property type="component" value="Unassembled WGS sequence"/>
</dbReference>
<evidence type="ECO:0000313" key="2">
    <source>
        <dbReference type="Proteomes" id="UP000005808"/>
    </source>
</evidence>
<dbReference type="GO" id="GO:0016853">
    <property type="term" value="F:isomerase activity"/>
    <property type="evidence" value="ECO:0007669"/>
    <property type="project" value="UniProtKB-KW"/>
</dbReference>
<sequence length="124" mass="13857">MPIRWGDMDAMGHVNNTVYFRYLEQARIAWFESLGHGGKDADGRGPVIINAHMTFMKQLRYPGDIECRMFAGGLGRTSFETRMEILRADQPGVVYAEGGAKVVWCDYAAEKSVPVPSAIRALME</sequence>
<organism evidence="1 2">
    <name type="scientific">Cupriavidus basilensis OR16</name>
    <dbReference type="NCBI Taxonomy" id="1127483"/>
    <lineage>
        <taxon>Bacteria</taxon>
        <taxon>Pseudomonadati</taxon>
        <taxon>Pseudomonadota</taxon>
        <taxon>Betaproteobacteria</taxon>
        <taxon>Burkholderiales</taxon>
        <taxon>Burkholderiaceae</taxon>
        <taxon>Cupriavidus</taxon>
    </lineage>
</organism>
<reference evidence="1 2" key="1">
    <citation type="journal article" date="2012" name="J. Bacteriol.">
        <title>De Novo Genome Project of Cupriavidus basilensis OR16.</title>
        <authorList>
            <person name="Cserhati M."/>
            <person name="Kriszt B."/>
            <person name="Szoboszlay S."/>
            <person name="Toth A."/>
            <person name="Szabo I."/>
            <person name="Tancsics A."/>
            <person name="Nagy I."/>
            <person name="Horvath B."/>
            <person name="Nagy I."/>
            <person name="Kukolya J."/>
        </authorList>
    </citation>
    <scope>NUCLEOTIDE SEQUENCE [LARGE SCALE GENOMIC DNA]</scope>
    <source>
        <strain evidence="1 2">OR16</strain>
    </source>
</reference>
<protein>
    <submittedName>
        <fullName evidence="1">Thioesterase/thiol ester dehydrase-isomerase</fullName>
    </submittedName>
</protein>